<dbReference type="Proteomes" id="UP000243140">
    <property type="component" value="Unassembled WGS sequence"/>
</dbReference>
<name>A0ABX3STB4_MYCMA</name>
<gene>
    <name evidence="3" type="ORF">BST29_09460</name>
</gene>
<dbReference type="InterPro" id="IPR050508">
    <property type="entry name" value="Methyltransf_Superfamily"/>
</dbReference>
<evidence type="ECO:0000313" key="4">
    <source>
        <dbReference type="Proteomes" id="UP000243140"/>
    </source>
</evidence>
<dbReference type="InterPro" id="IPR029063">
    <property type="entry name" value="SAM-dependent_MTases_sf"/>
</dbReference>
<keyword evidence="1" id="KW-0808">Transferase</keyword>
<organism evidence="3 4">
    <name type="scientific">Mycobacterium malmoense</name>
    <dbReference type="NCBI Taxonomy" id="1780"/>
    <lineage>
        <taxon>Bacteria</taxon>
        <taxon>Bacillati</taxon>
        <taxon>Actinomycetota</taxon>
        <taxon>Actinomycetes</taxon>
        <taxon>Mycobacteriales</taxon>
        <taxon>Mycobacteriaceae</taxon>
        <taxon>Mycobacterium</taxon>
    </lineage>
</organism>
<dbReference type="PANTHER" id="PTHR42912">
    <property type="entry name" value="METHYLTRANSFERASE"/>
    <property type="match status" value="1"/>
</dbReference>
<sequence>MPPYRDLAAFDDRAPGYDLGWRGRLHHEIGDRTADLAVATTASPGQVLDVGSGTGYLLRTLARRYPAAQQLCGIDPAPQMVETARTFTHDDRLSFTVGVAERLGYPDATFDLVVSTTSFDHWADQQAGLVECARVLRPGGHLVLVDQFSRWLLPTLATSRRGKARTKSRATGLVLRAGFASPHWHRLYAVVIKAVTATKPRPTASPA</sequence>
<feature type="domain" description="Methyltransferase type 11" evidence="2">
    <location>
        <begin position="48"/>
        <end position="144"/>
    </location>
</feature>
<keyword evidence="1" id="KW-0489">Methyltransferase</keyword>
<dbReference type="Gene3D" id="3.40.50.150">
    <property type="entry name" value="Vaccinia Virus protein VP39"/>
    <property type="match status" value="1"/>
</dbReference>
<proteinExistence type="predicted"/>
<comment type="caution">
    <text evidence="3">The sequence shown here is derived from an EMBL/GenBank/DDBJ whole genome shotgun (WGS) entry which is preliminary data.</text>
</comment>
<dbReference type="InterPro" id="IPR013216">
    <property type="entry name" value="Methyltransf_11"/>
</dbReference>
<protein>
    <recommendedName>
        <fullName evidence="2">Methyltransferase type 11 domain-containing protein</fullName>
    </recommendedName>
</protein>
<accession>A0ABX3STB4</accession>
<keyword evidence="4" id="KW-1185">Reference proteome</keyword>
<dbReference type="CDD" id="cd02440">
    <property type="entry name" value="AdoMet_MTases"/>
    <property type="match status" value="1"/>
</dbReference>
<dbReference type="Pfam" id="PF08241">
    <property type="entry name" value="Methyltransf_11"/>
    <property type="match status" value="1"/>
</dbReference>
<dbReference type="SUPFAM" id="SSF53335">
    <property type="entry name" value="S-adenosyl-L-methionine-dependent methyltransferases"/>
    <property type="match status" value="1"/>
</dbReference>
<dbReference type="EMBL" id="MVHV01000007">
    <property type="protein sequence ID" value="ORA83745.1"/>
    <property type="molecule type" value="Genomic_DNA"/>
</dbReference>
<evidence type="ECO:0000259" key="2">
    <source>
        <dbReference type="Pfam" id="PF08241"/>
    </source>
</evidence>
<dbReference type="RefSeq" id="WP_083010310.1">
    <property type="nucleotide sequence ID" value="NZ_CP060015.1"/>
</dbReference>
<evidence type="ECO:0000313" key="3">
    <source>
        <dbReference type="EMBL" id="ORA83745.1"/>
    </source>
</evidence>
<evidence type="ECO:0000256" key="1">
    <source>
        <dbReference type="ARBA" id="ARBA00022603"/>
    </source>
</evidence>
<reference evidence="3 4" key="1">
    <citation type="submission" date="2017-02" db="EMBL/GenBank/DDBJ databases">
        <title>The new phylogeny of genus Mycobacterium.</title>
        <authorList>
            <person name="Tortoli E."/>
            <person name="Trovato A."/>
            <person name="Cirillo D.M."/>
        </authorList>
    </citation>
    <scope>NUCLEOTIDE SEQUENCE [LARGE SCALE GENOMIC DNA]</scope>
    <source>
        <strain evidence="3 4">IP1130001</strain>
    </source>
</reference>